<protein>
    <recommendedName>
        <fullName evidence="9">Periplasmic chaperone PpiD</fullName>
    </recommendedName>
    <alternativeName>
        <fullName evidence="10">Periplasmic folding chaperone</fullName>
    </alternativeName>
</protein>
<evidence type="ECO:0000256" key="9">
    <source>
        <dbReference type="ARBA" id="ARBA00040743"/>
    </source>
</evidence>
<comment type="similarity">
    <text evidence="8">Belongs to the PpiD chaperone family.</text>
</comment>
<dbReference type="PANTHER" id="PTHR47529:SF1">
    <property type="entry name" value="PERIPLASMIC CHAPERONE PPID"/>
    <property type="match status" value="1"/>
</dbReference>
<dbReference type="SUPFAM" id="SSF109998">
    <property type="entry name" value="Triger factor/SurA peptide-binding domain-like"/>
    <property type="match status" value="1"/>
</dbReference>
<keyword evidence="2" id="KW-1003">Cell membrane</keyword>
<dbReference type="Gene3D" id="3.10.50.40">
    <property type="match status" value="1"/>
</dbReference>
<dbReference type="Proteomes" id="UP001161422">
    <property type="component" value="Unassembled WGS sequence"/>
</dbReference>
<name>A0AA37RTL5_9GAMM</name>
<dbReference type="PANTHER" id="PTHR47529">
    <property type="entry name" value="PEPTIDYL-PROLYL CIS-TRANS ISOMERASE D"/>
    <property type="match status" value="1"/>
</dbReference>
<evidence type="ECO:0000256" key="10">
    <source>
        <dbReference type="ARBA" id="ARBA00042775"/>
    </source>
</evidence>
<keyword evidence="12" id="KW-0175">Coiled coil</keyword>
<dbReference type="Pfam" id="PF00639">
    <property type="entry name" value="Rotamase"/>
    <property type="match status" value="1"/>
</dbReference>
<evidence type="ECO:0000256" key="5">
    <source>
        <dbReference type="ARBA" id="ARBA00022989"/>
    </source>
</evidence>
<evidence type="ECO:0000256" key="2">
    <source>
        <dbReference type="ARBA" id="ARBA00022475"/>
    </source>
</evidence>
<feature type="coiled-coil region" evidence="12">
    <location>
        <begin position="369"/>
        <end position="396"/>
    </location>
</feature>
<evidence type="ECO:0000256" key="7">
    <source>
        <dbReference type="ARBA" id="ARBA00023186"/>
    </source>
</evidence>
<evidence type="ECO:0000313" key="16">
    <source>
        <dbReference type="Proteomes" id="UP001161422"/>
    </source>
</evidence>
<feature type="transmembrane region" description="Helical" evidence="13">
    <location>
        <begin position="12"/>
        <end position="35"/>
    </location>
</feature>
<organism evidence="15 16">
    <name type="scientific">Paraferrimonas sedimenticola</name>
    <dbReference type="NCBI Taxonomy" id="375674"/>
    <lineage>
        <taxon>Bacteria</taxon>
        <taxon>Pseudomonadati</taxon>
        <taxon>Pseudomonadota</taxon>
        <taxon>Gammaproteobacteria</taxon>
        <taxon>Alteromonadales</taxon>
        <taxon>Ferrimonadaceae</taxon>
        <taxon>Paraferrimonas</taxon>
    </lineage>
</organism>
<dbReference type="AlphaFoldDB" id="A0AA37RTL5"/>
<keyword evidence="16" id="KW-1185">Reference proteome</keyword>
<dbReference type="EMBL" id="BSNC01000001">
    <property type="protein sequence ID" value="GLP94847.1"/>
    <property type="molecule type" value="Genomic_DNA"/>
</dbReference>
<feature type="coiled-coil region" evidence="12">
    <location>
        <begin position="45"/>
        <end position="72"/>
    </location>
</feature>
<keyword evidence="7" id="KW-0143">Chaperone</keyword>
<comment type="subcellular location">
    <subcellularLocation>
        <location evidence="1">Cell inner membrane</location>
        <topology evidence="1">Single-pass type II membrane protein</topology>
        <orientation evidence="1">Periplasmic side</orientation>
    </subcellularLocation>
</comment>
<dbReference type="InterPro" id="IPR027304">
    <property type="entry name" value="Trigger_fact/SurA_dom_sf"/>
</dbReference>
<dbReference type="InterPro" id="IPR052029">
    <property type="entry name" value="PpiD_chaperone"/>
</dbReference>
<sequence length="622" mass="68836">MLERIREGAQGPAAKIILILVILSFAVAGVGNYLAGGNEVVVAEVNEVQITANQLEQAYQNERARLEQQMGDMFDSLAADPNYLDSVKQGVLERLVTKTLLEQAAQDLGLRVSDELVRDTIGNMEEFKIAGAFNNERYLALIRQIGMTPKGFAEMIRMDMIRTQLLNAITNSEFVLEGESQALTDLTAQTRDFEYTIIEAEPLKAGITVSPDEINTYYQENAFQFNAPELIALEYIELSAADLAADVSVSDEEIDAYYQDNMSQYRSPEKRLAAHILVSKDQDDAEAKAQAIYAELQGGADFAELAQTRSDDTFSGENGGTLDWFEMGVMDPGFDQALFNTEKGQYSEVFESDFGYQIVKVMDVQESSQASLESVREDVADELKEQQARNRFFELQQTLADVSYEVPDTLQEAAEAIGAEIKSTELFNRMSAPAPFNSADVLRQAFSGEVLDERLNSEVVTVDQDHVLVFRVKQYQEAGTRPLEEVSEAIEQQLVHQKAVDKAQETATSVAEQVRQGIPTMEQFTSETAVARFGTQVDPSVVAQAFKMAYVQGETAVETVEVGTGVAVIKLNGVTTPTSDDQQLLQNIAQRLESQYIEGEYQGIIGLLKSQADIRYNQVASE</sequence>
<dbReference type="RefSeq" id="WP_095506214.1">
    <property type="nucleotide sequence ID" value="NZ_BSNC01000001.1"/>
</dbReference>
<keyword evidence="4 13" id="KW-0812">Transmembrane</keyword>
<gene>
    <name evidence="15" type="primary">ppiD</name>
    <name evidence="15" type="ORF">GCM10007895_01530</name>
</gene>
<dbReference type="InterPro" id="IPR000297">
    <property type="entry name" value="PPIase_PpiC"/>
</dbReference>
<keyword evidence="5 13" id="KW-1133">Transmembrane helix</keyword>
<keyword evidence="6 13" id="KW-0472">Membrane</keyword>
<keyword evidence="3" id="KW-0997">Cell inner membrane</keyword>
<feature type="domain" description="PpiC" evidence="14">
    <location>
        <begin position="268"/>
        <end position="363"/>
    </location>
</feature>
<evidence type="ECO:0000256" key="6">
    <source>
        <dbReference type="ARBA" id="ARBA00023136"/>
    </source>
</evidence>
<evidence type="ECO:0000256" key="13">
    <source>
        <dbReference type="SAM" id="Phobius"/>
    </source>
</evidence>
<dbReference type="Pfam" id="PF13624">
    <property type="entry name" value="SurA_N_3"/>
    <property type="match status" value="1"/>
</dbReference>
<reference evidence="15" key="1">
    <citation type="journal article" date="2014" name="Int. J. Syst. Evol. Microbiol.">
        <title>Complete genome sequence of Corynebacterium casei LMG S-19264T (=DSM 44701T), isolated from a smear-ripened cheese.</title>
        <authorList>
            <consortium name="US DOE Joint Genome Institute (JGI-PGF)"/>
            <person name="Walter F."/>
            <person name="Albersmeier A."/>
            <person name="Kalinowski J."/>
            <person name="Ruckert C."/>
        </authorList>
    </citation>
    <scope>NUCLEOTIDE SEQUENCE</scope>
    <source>
        <strain evidence="15">NBRC 101628</strain>
    </source>
</reference>
<evidence type="ECO:0000256" key="1">
    <source>
        <dbReference type="ARBA" id="ARBA00004382"/>
    </source>
</evidence>
<proteinExistence type="inferred from homology"/>
<dbReference type="InterPro" id="IPR046357">
    <property type="entry name" value="PPIase_dom_sf"/>
</dbReference>
<evidence type="ECO:0000313" key="15">
    <source>
        <dbReference type="EMBL" id="GLP94847.1"/>
    </source>
</evidence>
<dbReference type="Gene3D" id="1.10.4030.10">
    <property type="entry name" value="Porin chaperone SurA, peptide-binding domain"/>
    <property type="match status" value="1"/>
</dbReference>
<evidence type="ECO:0000256" key="12">
    <source>
        <dbReference type="SAM" id="Coils"/>
    </source>
</evidence>
<accession>A0AA37RTL5</accession>
<evidence type="ECO:0000256" key="3">
    <source>
        <dbReference type="ARBA" id="ARBA00022519"/>
    </source>
</evidence>
<keyword evidence="11 15" id="KW-0413">Isomerase</keyword>
<reference evidence="15" key="2">
    <citation type="submission" date="2023-01" db="EMBL/GenBank/DDBJ databases">
        <title>Draft genome sequence of Paraferrimonas sedimenticola strain NBRC 101628.</title>
        <authorList>
            <person name="Sun Q."/>
            <person name="Mori K."/>
        </authorList>
    </citation>
    <scope>NUCLEOTIDE SEQUENCE</scope>
    <source>
        <strain evidence="15">NBRC 101628</strain>
    </source>
</reference>
<evidence type="ECO:0000259" key="14">
    <source>
        <dbReference type="PROSITE" id="PS50198"/>
    </source>
</evidence>
<keyword evidence="11" id="KW-0697">Rotamase</keyword>
<evidence type="ECO:0000256" key="11">
    <source>
        <dbReference type="PROSITE-ProRule" id="PRU00278"/>
    </source>
</evidence>
<evidence type="ECO:0000256" key="4">
    <source>
        <dbReference type="ARBA" id="ARBA00022692"/>
    </source>
</evidence>
<dbReference type="PROSITE" id="PS50198">
    <property type="entry name" value="PPIC_PPIASE_2"/>
    <property type="match status" value="1"/>
</dbReference>
<evidence type="ECO:0000256" key="8">
    <source>
        <dbReference type="ARBA" id="ARBA00038408"/>
    </source>
</evidence>
<dbReference type="SUPFAM" id="SSF54534">
    <property type="entry name" value="FKBP-like"/>
    <property type="match status" value="1"/>
</dbReference>
<dbReference type="GO" id="GO:0003755">
    <property type="term" value="F:peptidyl-prolyl cis-trans isomerase activity"/>
    <property type="evidence" value="ECO:0007669"/>
    <property type="project" value="UniProtKB-KW"/>
</dbReference>
<dbReference type="GO" id="GO:0005886">
    <property type="term" value="C:plasma membrane"/>
    <property type="evidence" value="ECO:0007669"/>
    <property type="project" value="UniProtKB-SubCell"/>
</dbReference>
<comment type="caution">
    <text evidence="15">The sequence shown here is derived from an EMBL/GenBank/DDBJ whole genome shotgun (WGS) entry which is preliminary data.</text>
</comment>